<dbReference type="AlphaFoldDB" id="A0A0A8ZYQ2"/>
<protein>
    <submittedName>
        <fullName evidence="1">Uncharacterized protein</fullName>
    </submittedName>
</protein>
<accession>A0A0A8ZYQ2</accession>
<dbReference type="EMBL" id="GBRH01256010">
    <property type="protein sequence ID" value="JAD41885.1"/>
    <property type="molecule type" value="Transcribed_RNA"/>
</dbReference>
<evidence type="ECO:0000313" key="1">
    <source>
        <dbReference type="EMBL" id="JAD41885.1"/>
    </source>
</evidence>
<organism evidence="1">
    <name type="scientific">Arundo donax</name>
    <name type="common">Giant reed</name>
    <name type="synonym">Donax arundinaceus</name>
    <dbReference type="NCBI Taxonomy" id="35708"/>
    <lineage>
        <taxon>Eukaryota</taxon>
        <taxon>Viridiplantae</taxon>
        <taxon>Streptophyta</taxon>
        <taxon>Embryophyta</taxon>
        <taxon>Tracheophyta</taxon>
        <taxon>Spermatophyta</taxon>
        <taxon>Magnoliopsida</taxon>
        <taxon>Liliopsida</taxon>
        <taxon>Poales</taxon>
        <taxon>Poaceae</taxon>
        <taxon>PACMAD clade</taxon>
        <taxon>Arundinoideae</taxon>
        <taxon>Arundineae</taxon>
        <taxon>Arundo</taxon>
    </lineage>
</organism>
<reference evidence="1" key="1">
    <citation type="submission" date="2014-09" db="EMBL/GenBank/DDBJ databases">
        <authorList>
            <person name="Magalhaes I.L.F."/>
            <person name="Oliveira U."/>
            <person name="Santos F.R."/>
            <person name="Vidigal T.H.D.A."/>
            <person name="Brescovit A.D."/>
            <person name="Santos A.J."/>
        </authorList>
    </citation>
    <scope>NUCLEOTIDE SEQUENCE</scope>
    <source>
        <tissue evidence="1">Shoot tissue taken approximately 20 cm above the soil surface</tissue>
    </source>
</reference>
<proteinExistence type="predicted"/>
<sequence>MTNIHVKCIQFKREKMFTARDPQGYHIQKTAIIP</sequence>
<name>A0A0A8ZYQ2_ARUDO</name>
<reference evidence="1" key="2">
    <citation type="journal article" date="2015" name="Data Brief">
        <title>Shoot transcriptome of the giant reed, Arundo donax.</title>
        <authorList>
            <person name="Barrero R.A."/>
            <person name="Guerrero F.D."/>
            <person name="Moolhuijzen P."/>
            <person name="Goolsby J.A."/>
            <person name="Tidwell J."/>
            <person name="Bellgard S.E."/>
            <person name="Bellgard M.I."/>
        </authorList>
    </citation>
    <scope>NUCLEOTIDE SEQUENCE</scope>
    <source>
        <tissue evidence="1">Shoot tissue taken approximately 20 cm above the soil surface</tissue>
    </source>
</reference>